<feature type="region of interest" description="Disordered" evidence="6">
    <location>
        <begin position="320"/>
        <end position="347"/>
    </location>
</feature>
<dbReference type="GO" id="GO:0045055">
    <property type="term" value="P:regulated exocytosis"/>
    <property type="evidence" value="ECO:0007669"/>
    <property type="project" value="TreeGrafter"/>
</dbReference>
<evidence type="ECO:0000256" key="6">
    <source>
        <dbReference type="SAM" id="MobiDB-lite"/>
    </source>
</evidence>
<evidence type="ECO:0000256" key="2">
    <source>
        <dbReference type="ARBA" id="ARBA00022448"/>
    </source>
</evidence>
<evidence type="ECO:0000313" key="9">
    <source>
        <dbReference type="Proteomes" id="UP000887575"/>
    </source>
</evidence>
<dbReference type="SUPFAM" id="SSF144270">
    <property type="entry name" value="Eferin C-derminal domain-like"/>
    <property type="match status" value="1"/>
</dbReference>
<dbReference type="GO" id="GO:0015031">
    <property type="term" value="P:protein transport"/>
    <property type="evidence" value="ECO:0007669"/>
    <property type="project" value="UniProtKB-KW"/>
</dbReference>
<accession>A0AAF3EIE0</accession>
<keyword evidence="2" id="KW-0813">Transport</keyword>
<dbReference type="PANTHER" id="PTHR15746:SF23">
    <property type="entry name" value="RAB11 INTERACTING PROTEIN, ISOFORM A"/>
    <property type="match status" value="1"/>
</dbReference>
<feature type="domain" description="FIP-RBD" evidence="8">
    <location>
        <begin position="345"/>
        <end position="407"/>
    </location>
</feature>
<evidence type="ECO:0000259" key="8">
    <source>
        <dbReference type="PROSITE" id="PS51511"/>
    </source>
</evidence>
<dbReference type="PROSITE" id="PS51511">
    <property type="entry name" value="FIP_RBD"/>
    <property type="match status" value="1"/>
</dbReference>
<protein>
    <submittedName>
        <fullName evidence="10">FIP-RBD domain-containing protein</fullName>
    </submittedName>
</protein>
<feature type="compositionally biased region" description="Polar residues" evidence="6">
    <location>
        <begin position="337"/>
        <end position="347"/>
    </location>
</feature>
<dbReference type="AlphaFoldDB" id="A0AAF3EIE0"/>
<keyword evidence="5" id="KW-0653">Protein transport</keyword>
<evidence type="ECO:0000256" key="3">
    <source>
        <dbReference type="ARBA" id="ARBA00022553"/>
    </source>
</evidence>
<feature type="domain" description="C2" evidence="7">
    <location>
        <begin position="1"/>
        <end position="105"/>
    </location>
</feature>
<dbReference type="Pfam" id="PF00168">
    <property type="entry name" value="C2"/>
    <property type="match status" value="1"/>
</dbReference>
<dbReference type="SUPFAM" id="SSF49562">
    <property type="entry name" value="C2 domain (Calcium/lipid-binding domain, CaLB)"/>
    <property type="match status" value="1"/>
</dbReference>
<keyword evidence="3" id="KW-0597">Phosphoprotein</keyword>
<dbReference type="PROSITE" id="PS50004">
    <property type="entry name" value="C2"/>
    <property type="match status" value="1"/>
</dbReference>
<evidence type="ECO:0000313" key="10">
    <source>
        <dbReference type="WBParaSite" id="MBELARI_LOCUS13774.2"/>
    </source>
</evidence>
<evidence type="ECO:0000256" key="1">
    <source>
        <dbReference type="ARBA" id="ARBA00004172"/>
    </source>
</evidence>
<dbReference type="Gene3D" id="1.20.5.2440">
    <property type="match status" value="1"/>
</dbReference>
<dbReference type="PANTHER" id="PTHR15746">
    <property type="entry name" value="RAB11-RELATED"/>
    <property type="match status" value="1"/>
</dbReference>
<feature type="region of interest" description="Disordered" evidence="6">
    <location>
        <begin position="207"/>
        <end position="254"/>
    </location>
</feature>
<proteinExistence type="predicted"/>
<dbReference type="WBParaSite" id="MBELARI_LOCUS13774.2">
    <property type="protein sequence ID" value="MBELARI_LOCUS13774.2"/>
    <property type="gene ID" value="MBELARI_LOCUS13774"/>
</dbReference>
<dbReference type="InterPro" id="IPR035892">
    <property type="entry name" value="C2_domain_sf"/>
</dbReference>
<reference evidence="10" key="1">
    <citation type="submission" date="2024-02" db="UniProtKB">
        <authorList>
            <consortium name="WormBaseParasite"/>
        </authorList>
    </citation>
    <scope>IDENTIFICATION</scope>
</reference>
<sequence>MEANVLLVSVISARGLYLKGHSTMEALVTVTMHGKSNLRSRAVTEPIHTEGECHWDEHMEFKINDPTAELVVCAQHKSRIGRNDVIGRVEMPLDKAKAIRGDHWYPLRKKASEEKYRGEVQLRFEFRLEKSNLSISNQSLNTIGHKDSMLDKIKGKIKLGKLRHKNDPDSLSIASGISGVSAISAVSKVSKGGTISRLFGKKKQKYEEDGISGSHSIEEPANGHSPASHRSNLLEPLGHSNPPAAFQRMGSQRWRQNSFKQLSTDMQEKDPDETLRENNKAEVKSIIKRYESFGYLRNEIYYKPASPTTVTTGAEISTLSTAESFQSPPHPARPPSVASSGISSNHRNQTVSDEMHDAAHRQDLLAKIDKLEMEVRVKDSRLRDMEEYLDDLLSRVMERCPEVLASATGNGALKGMKNNRRFFSTIGF</sequence>
<evidence type="ECO:0000256" key="4">
    <source>
        <dbReference type="ARBA" id="ARBA00022753"/>
    </source>
</evidence>
<dbReference type="SMART" id="SM00239">
    <property type="entry name" value="C2"/>
    <property type="match status" value="1"/>
</dbReference>
<dbReference type="Gene3D" id="2.60.40.150">
    <property type="entry name" value="C2 domain"/>
    <property type="match status" value="1"/>
</dbReference>
<name>A0AAF3EIE0_9BILA</name>
<dbReference type="InterPro" id="IPR037789">
    <property type="entry name" value="FIP_classI"/>
</dbReference>
<dbReference type="GO" id="GO:0031267">
    <property type="term" value="F:small GTPase binding"/>
    <property type="evidence" value="ECO:0007669"/>
    <property type="project" value="InterPro"/>
</dbReference>
<evidence type="ECO:0000259" key="7">
    <source>
        <dbReference type="PROSITE" id="PS50004"/>
    </source>
</evidence>
<comment type="subcellular location">
    <subcellularLocation>
        <location evidence="1">Recycling endosome</location>
    </subcellularLocation>
</comment>
<dbReference type="InterPro" id="IPR037245">
    <property type="entry name" value="FIP-RBD_C_sf"/>
</dbReference>
<evidence type="ECO:0000256" key="5">
    <source>
        <dbReference type="ARBA" id="ARBA00022927"/>
    </source>
</evidence>
<dbReference type="InterPro" id="IPR000008">
    <property type="entry name" value="C2_dom"/>
</dbReference>
<dbReference type="GO" id="GO:0055037">
    <property type="term" value="C:recycling endosome"/>
    <property type="evidence" value="ECO:0007669"/>
    <property type="project" value="UniProtKB-SubCell"/>
</dbReference>
<dbReference type="InterPro" id="IPR019018">
    <property type="entry name" value="Rab-bd_FIP-RBD"/>
</dbReference>
<keyword evidence="4" id="KW-0967">Endosome</keyword>
<dbReference type="Proteomes" id="UP000887575">
    <property type="component" value="Unassembled WGS sequence"/>
</dbReference>
<keyword evidence="9" id="KW-1185">Reference proteome</keyword>
<organism evidence="9 10">
    <name type="scientific">Mesorhabditis belari</name>
    <dbReference type="NCBI Taxonomy" id="2138241"/>
    <lineage>
        <taxon>Eukaryota</taxon>
        <taxon>Metazoa</taxon>
        <taxon>Ecdysozoa</taxon>
        <taxon>Nematoda</taxon>
        <taxon>Chromadorea</taxon>
        <taxon>Rhabditida</taxon>
        <taxon>Rhabditina</taxon>
        <taxon>Rhabditomorpha</taxon>
        <taxon>Rhabditoidea</taxon>
        <taxon>Rhabditidae</taxon>
        <taxon>Mesorhabditinae</taxon>
        <taxon>Mesorhabditis</taxon>
    </lineage>
</organism>